<proteinExistence type="predicted"/>
<evidence type="ECO:0000259" key="2">
    <source>
        <dbReference type="PROSITE" id="PS51502"/>
    </source>
</evidence>
<accession>A0AAD4J8I9</accession>
<dbReference type="Proteomes" id="UP001190926">
    <property type="component" value="Unassembled WGS sequence"/>
</dbReference>
<reference evidence="3 4" key="1">
    <citation type="journal article" date="2021" name="Nat. Commun.">
        <title>Incipient diploidization of the medicinal plant Perilla within 10,000 years.</title>
        <authorList>
            <person name="Zhang Y."/>
            <person name="Shen Q."/>
            <person name="Leng L."/>
            <person name="Zhang D."/>
            <person name="Chen S."/>
            <person name="Shi Y."/>
            <person name="Ning Z."/>
            <person name="Chen S."/>
        </authorList>
    </citation>
    <scope>NUCLEOTIDE SEQUENCE [LARGE SCALE GENOMIC DNA]</scope>
    <source>
        <strain evidence="4">cv. PC099</strain>
    </source>
</reference>
<organism evidence="3 4">
    <name type="scientific">Perilla frutescens var. hirtella</name>
    <name type="common">Perilla citriodora</name>
    <name type="synonym">Perilla setoyensis</name>
    <dbReference type="NCBI Taxonomy" id="608512"/>
    <lineage>
        <taxon>Eukaryota</taxon>
        <taxon>Viridiplantae</taxon>
        <taxon>Streptophyta</taxon>
        <taxon>Embryophyta</taxon>
        <taxon>Tracheophyta</taxon>
        <taxon>Spermatophyta</taxon>
        <taxon>Magnoliopsida</taxon>
        <taxon>eudicotyledons</taxon>
        <taxon>Gunneridae</taxon>
        <taxon>Pentapetalae</taxon>
        <taxon>asterids</taxon>
        <taxon>lamiids</taxon>
        <taxon>Lamiales</taxon>
        <taxon>Lamiaceae</taxon>
        <taxon>Nepetoideae</taxon>
        <taxon>Elsholtzieae</taxon>
        <taxon>Perilla</taxon>
    </lineage>
</organism>
<comment type="subunit">
    <text evidence="1">Homodimer.</text>
</comment>
<keyword evidence="4" id="KW-1185">Reference proteome</keyword>
<dbReference type="PANTHER" id="PTHR33178:SF3">
    <property type="entry name" value="STRESS-RESPONSE A_B BARREL DOMAIN-CONTAINING PROTEIN UP3"/>
    <property type="match status" value="1"/>
</dbReference>
<evidence type="ECO:0000313" key="3">
    <source>
        <dbReference type="EMBL" id="KAH6828528.1"/>
    </source>
</evidence>
<dbReference type="PANTHER" id="PTHR33178">
    <property type="match status" value="1"/>
</dbReference>
<dbReference type="Pfam" id="PF07876">
    <property type="entry name" value="Dabb"/>
    <property type="match status" value="2"/>
</dbReference>
<evidence type="ECO:0000256" key="1">
    <source>
        <dbReference type="ARBA" id="ARBA00011738"/>
    </source>
</evidence>
<dbReference type="InterPro" id="IPR013097">
    <property type="entry name" value="Dabb"/>
</dbReference>
<comment type="caution">
    <text evidence="3">The sequence shown here is derived from an EMBL/GenBank/DDBJ whole genome shotgun (WGS) entry which is preliminary data.</text>
</comment>
<name>A0AAD4J8I9_PERFH</name>
<gene>
    <name evidence="3" type="ORF">C2S53_013776</name>
</gene>
<feature type="domain" description="Stress-response A/B barrel" evidence="2">
    <location>
        <begin position="155"/>
        <end position="249"/>
    </location>
</feature>
<dbReference type="PROSITE" id="PS51502">
    <property type="entry name" value="S_R_A_B_BARREL"/>
    <property type="match status" value="2"/>
</dbReference>
<feature type="domain" description="Stress-response A/B barrel" evidence="2">
    <location>
        <begin position="45"/>
        <end position="139"/>
    </location>
</feature>
<sequence>MLCVRAATRTNTLALHSLPPPLRRNLRSPFSVRMSASASLPNQIIEHIVLFKAKADADPSAINTMLRNLNGLATLDSVLHISAGPIAHCRSSSLTFTHMLHSRYRSKSDLASYTDDPVHVGVVVNDVKPVVDDVMAVDWVADDFSGPVAVPPGAALRLSLLKLKEEAGESGKSEVLGVVRGIKDKFGLIEQLTVGENFSPARAKGFSIASIAVLKGAKELEALGAESEAANVEKDKVREFLDEVLVLDYGLPASVQAASL</sequence>
<dbReference type="Gene3D" id="3.30.70.100">
    <property type="match status" value="2"/>
</dbReference>
<dbReference type="EMBL" id="SDAM02000122">
    <property type="protein sequence ID" value="KAH6828528.1"/>
    <property type="molecule type" value="Genomic_DNA"/>
</dbReference>
<dbReference type="SUPFAM" id="SSF54909">
    <property type="entry name" value="Dimeric alpha+beta barrel"/>
    <property type="match status" value="2"/>
</dbReference>
<dbReference type="InterPro" id="IPR011008">
    <property type="entry name" value="Dimeric_a/b-barrel"/>
</dbReference>
<protein>
    <submittedName>
        <fullName evidence="3">Stress responsive alpha-beta barrel domain protein</fullName>
    </submittedName>
</protein>
<evidence type="ECO:0000313" key="4">
    <source>
        <dbReference type="Proteomes" id="UP001190926"/>
    </source>
</evidence>
<dbReference type="SMART" id="SM00886">
    <property type="entry name" value="Dabb"/>
    <property type="match status" value="2"/>
</dbReference>
<dbReference type="InterPro" id="IPR044662">
    <property type="entry name" value="HS1/DABB1-like"/>
</dbReference>
<dbReference type="AlphaFoldDB" id="A0AAD4J8I9"/>